<evidence type="ECO:0000256" key="1">
    <source>
        <dbReference type="SAM" id="MobiDB-lite"/>
    </source>
</evidence>
<comment type="caution">
    <text evidence="4">The sequence shown here is derived from an EMBL/GenBank/DDBJ whole genome shotgun (WGS) entry which is preliminary data.</text>
</comment>
<dbReference type="Proteomes" id="UP000235145">
    <property type="component" value="Unassembled WGS sequence"/>
</dbReference>
<evidence type="ECO:0000313" key="5">
    <source>
        <dbReference type="Proteomes" id="UP000235145"/>
    </source>
</evidence>
<evidence type="ECO:0000259" key="3">
    <source>
        <dbReference type="Pfam" id="PF04783"/>
    </source>
</evidence>
<dbReference type="PANTHER" id="PTHR21450">
    <property type="entry name" value="PROTEIN ALTERED PHOSPHATE STARVATION RESPONSE 1"/>
    <property type="match status" value="1"/>
</dbReference>
<dbReference type="OrthoDB" id="1925648at2759"/>
<keyword evidence="5" id="KW-1185">Reference proteome</keyword>
<feature type="compositionally biased region" description="Polar residues" evidence="1">
    <location>
        <begin position="348"/>
        <end position="360"/>
    </location>
</feature>
<feature type="region of interest" description="Disordered" evidence="1">
    <location>
        <begin position="98"/>
        <end position="160"/>
    </location>
</feature>
<evidence type="ECO:0000313" key="4">
    <source>
        <dbReference type="EMBL" id="KAJ0225577.1"/>
    </source>
</evidence>
<evidence type="ECO:0000259" key="2">
    <source>
        <dbReference type="Pfam" id="PF04782"/>
    </source>
</evidence>
<evidence type="ECO:0008006" key="6">
    <source>
        <dbReference type="Google" id="ProtNLM"/>
    </source>
</evidence>
<protein>
    <recommendedName>
        <fullName evidence="6">DUF632 domain-containing protein</fullName>
    </recommendedName>
</protein>
<organism evidence="4 5">
    <name type="scientific">Lactuca sativa</name>
    <name type="common">Garden lettuce</name>
    <dbReference type="NCBI Taxonomy" id="4236"/>
    <lineage>
        <taxon>Eukaryota</taxon>
        <taxon>Viridiplantae</taxon>
        <taxon>Streptophyta</taxon>
        <taxon>Embryophyta</taxon>
        <taxon>Tracheophyta</taxon>
        <taxon>Spermatophyta</taxon>
        <taxon>Magnoliopsida</taxon>
        <taxon>eudicotyledons</taxon>
        <taxon>Gunneridae</taxon>
        <taxon>Pentapetalae</taxon>
        <taxon>asterids</taxon>
        <taxon>campanulids</taxon>
        <taxon>Asterales</taxon>
        <taxon>Asteraceae</taxon>
        <taxon>Cichorioideae</taxon>
        <taxon>Cichorieae</taxon>
        <taxon>Lactucinae</taxon>
        <taxon>Lactuca</taxon>
    </lineage>
</organism>
<gene>
    <name evidence="4" type="ORF">LSAT_V11C100004830</name>
</gene>
<feature type="region of interest" description="Disordered" evidence="1">
    <location>
        <begin position="273"/>
        <end position="395"/>
    </location>
</feature>
<dbReference type="Gramene" id="rna-gnl|WGS:NBSK|LSAT_5X101441_mrna">
    <property type="protein sequence ID" value="cds-PLY91544.1"/>
    <property type="gene ID" value="gene-LSAT_5X101441"/>
</dbReference>
<feature type="domain" description="DUF630" evidence="3">
    <location>
        <begin position="1"/>
        <end position="59"/>
    </location>
</feature>
<name>A0A9R1WF51_LACSA</name>
<dbReference type="PANTHER" id="PTHR21450:SF2">
    <property type="entry name" value="FAMILY PROTEIN, PUTATIVE (DUF630 AND DUF632)-RELATED"/>
    <property type="match status" value="1"/>
</dbReference>
<sequence length="831" mass="94070">MGCGSSKVDDLPLVKRCRARKEMIKSAMDYRYDLSSSHVAYFRSLNDIGYALSRFVDEELVVSSSSASSPVLTLPSDEGSKTDTSISYIHSIDRNNDSHLQISSDSESDLHSSSGGHIHIHDDDDDDDSVPGNNSKSSLSSFYPPYNHNHNQTNWNDVDPYRRNLAPSPYQFPNGPSYESAWAPYGGIFYSYSGNSNMYYMKKSAPARNTVVHKEERGFQSDYNSNVNANGGFSGFTKHNPTEAPSPPPPPKVSDWDFLNLFEGYENGYPSYGYGHGYSSPDTSEVREREGIPDLEEETENESHSEEVKLDTKRNKREDTTRFVPKENIQVNSSQSSGGSSKRVPMPSRNSEGTSDSVPSHSIDIEVDTSIRSTVSESVGEKKEASVDADEEVESSRLSSLKRLSPHGSLGLEEVFNEIKNEFNIAFGYGKEVDMLLESGKVPYHPKFALLKVALSMIMYPFSSSLNPKQSQLSRSQTTKLARSYHLDAVASISLSSTLEQLYTWEKKLYKQVKDEERLRLKYDKMSKKLKDLDARGAEYTKIDAVRASVRRTMTKLDVCIKSIDAISSKIQKVRDEELQPQLSELIYGFVRMWKLIVKCHRKQFQVVSSSKTWNLKANMSPRSDNATVELIIVVLSWCKHFEDWINAQKSFVNSLNAWLQECIDHESEVTIDGNIPFSPGRIGAPPIFMICNDWHNGVKRVSEKHVSTAIRVFASNLRKLLERREDELNQRLKTEQLAKDFSEKRQNLRIDALERGFLEADDRKMELRLLRKKTEEARRRHKEAVKLVHDAASSCLKGGLIPVFKALQDFSCDAFKAHEQIRLQIQGKLT</sequence>
<feature type="domain" description="DUF632" evidence="2">
    <location>
        <begin position="412"/>
        <end position="719"/>
    </location>
</feature>
<feature type="compositionally biased region" description="Basic and acidic residues" evidence="1">
    <location>
        <begin position="301"/>
        <end position="325"/>
    </location>
</feature>
<feature type="region of interest" description="Disordered" evidence="1">
    <location>
        <begin position="230"/>
        <end position="254"/>
    </location>
</feature>
<dbReference type="InterPro" id="IPR006868">
    <property type="entry name" value="DUF630"/>
</dbReference>
<dbReference type="EMBL" id="NBSK02000001">
    <property type="protein sequence ID" value="KAJ0225577.1"/>
    <property type="molecule type" value="Genomic_DNA"/>
</dbReference>
<dbReference type="Pfam" id="PF04783">
    <property type="entry name" value="DUF630"/>
    <property type="match status" value="1"/>
</dbReference>
<dbReference type="AlphaFoldDB" id="A0A9R1WF51"/>
<accession>A0A9R1WF51</accession>
<feature type="compositionally biased region" description="Polar residues" evidence="1">
    <location>
        <begin position="131"/>
        <end position="141"/>
    </location>
</feature>
<dbReference type="Pfam" id="PF04782">
    <property type="entry name" value="DUF632"/>
    <property type="match status" value="1"/>
</dbReference>
<proteinExistence type="predicted"/>
<dbReference type="InterPro" id="IPR006867">
    <property type="entry name" value="DUF632"/>
</dbReference>
<reference evidence="4 5" key="1">
    <citation type="journal article" date="2017" name="Nat. Commun.">
        <title>Genome assembly with in vitro proximity ligation data and whole-genome triplication in lettuce.</title>
        <authorList>
            <person name="Reyes-Chin-Wo S."/>
            <person name="Wang Z."/>
            <person name="Yang X."/>
            <person name="Kozik A."/>
            <person name="Arikit S."/>
            <person name="Song C."/>
            <person name="Xia L."/>
            <person name="Froenicke L."/>
            <person name="Lavelle D.O."/>
            <person name="Truco M.J."/>
            <person name="Xia R."/>
            <person name="Zhu S."/>
            <person name="Xu C."/>
            <person name="Xu H."/>
            <person name="Xu X."/>
            <person name="Cox K."/>
            <person name="Korf I."/>
            <person name="Meyers B.C."/>
            <person name="Michelmore R.W."/>
        </authorList>
    </citation>
    <scope>NUCLEOTIDE SEQUENCE [LARGE SCALE GENOMIC DNA]</scope>
    <source>
        <strain evidence="5">cv. Salinas</strain>
        <tissue evidence="4">Seedlings</tissue>
    </source>
</reference>